<evidence type="ECO:0000256" key="2">
    <source>
        <dbReference type="ARBA" id="ARBA00004236"/>
    </source>
</evidence>
<dbReference type="InterPro" id="IPR004358">
    <property type="entry name" value="Sig_transdc_His_kin-like_C"/>
</dbReference>
<comment type="subcellular location">
    <subcellularLocation>
        <location evidence="2">Cell membrane</location>
    </subcellularLocation>
</comment>
<dbReference type="Pfam" id="PF00512">
    <property type="entry name" value="HisKA"/>
    <property type="match status" value="1"/>
</dbReference>
<dbReference type="InterPro" id="IPR029016">
    <property type="entry name" value="GAF-like_dom_sf"/>
</dbReference>
<dbReference type="Proteomes" id="UP001500621">
    <property type="component" value="Unassembled WGS sequence"/>
</dbReference>
<evidence type="ECO:0000313" key="8">
    <source>
        <dbReference type="EMBL" id="GAA4685533.1"/>
    </source>
</evidence>
<evidence type="ECO:0000256" key="3">
    <source>
        <dbReference type="ARBA" id="ARBA00012438"/>
    </source>
</evidence>
<evidence type="ECO:0000313" key="9">
    <source>
        <dbReference type="Proteomes" id="UP001500621"/>
    </source>
</evidence>
<feature type="domain" description="Histidine kinase" evidence="7">
    <location>
        <begin position="376"/>
        <end position="594"/>
    </location>
</feature>
<dbReference type="PRINTS" id="PR00344">
    <property type="entry name" value="BCTRLSENSOR"/>
</dbReference>
<dbReference type="SUPFAM" id="SSF55874">
    <property type="entry name" value="ATPase domain of HSP90 chaperone/DNA topoisomerase II/histidine kinase"/>
    <property type="match status" value="1"/>
</dbReference>
<evidence type="ECO:0000256" key="5">
    <source>
        <dbReference type="ARBA" id="ARBA00022777"/>
    </source>
</evidence>
<dbReference type="Gene3D" id="1.10.287.130">
    <property type="match status" value="1"/>
</dbReference>
<evidence type="ECO:0000256" key="6">
    <source>
        <dbReference type="ARBA" id="ARBA00023012"/>
    </source>
</evidence>
<evidence type="ECO:0000256" key="1">
    <source>
        <dbReference type="ARBA" id="ARBA00000085"/>
    </source>
</evidence>
<gene>
    <name evidence="8" type="ORF">GCM10023226_23890</name>
</gene>
<name>A0ABP8WDL7_9ACTN</name>
<keyword evidence="5" id="KW-0808">Transferase</keyword>
<dbReference type="InterPro" id="IPR003594">
    <property type="entry name" value="HATPase_dom"/>
</dbReference>
<dbReference type="Gene3D" id="3.30.565.10">
    <property type="entry name" value="Histidine kinase-like ATPase, C-terminal domain"/>
    <property type="match status" value="1"/>
</dbReference>
<comment type="catalytic activity">
    <reaction evidence="1">
        <text>ATP + protein L-histidine = ADP + protein N-phospho-L-histidine.</text>
        <dbReference type="EC" id="2.7.13.3"/>
    </reaction>
</comment>
<keyword evidence="5" id="KW-0418">Kinase</keyword>
<dbReference type="SUPFAM" id="SSF55781">
    <property type="entry name" value="GAF domain-like"/>
    <property type="match status" value="2"/>
</dbReference>
<dbReference type="RefSeq" id="WP_345266039.1">
    <property type="nucleotide sequence ID" value="NZ_BAABIM010000002.1"/>
</dbReference>
<keyword evidence="9" id="KW-1185">Reference proteome</keyword>
<dbReference type="PANTHER" id="PTHR43547">
    <property type="entry name" value="TWO-COMPONENT HISTIDINE KINASE"/>
    <property type="match status" value="1"/>
</dbReference>
<proteinExistence type="predicted"/>
<dbReference type="SMART" id="SM00388">
    <property type="entry name" value="HisKA"/>
    <property type="match status" value="1"/>
</dbReference>
<dbReference type="InterPro" id="IPR036097">
    <property type="entry name" value="HisK_dim/P_sf"/>
</dbReference>
<accession>A0ABP8WDL7</accession>
<evidence type="ECO:0000256" key="4">
    <source>
        <dbReference type="ARBA" id="ARBA00022553"/>
    </source>
</evidence>
<protein>
    <recommendedName>
        <fullName evidence="3">histidine kinase</fullName>
        <ecNumber evidence="3">2.7.13.3</ecNumber>
    </recommendedName>
</protein>
<dbReference type="SUPFAM" id="SSF47384">
    <property type="entry name" value="Homodimeric domain of signal transducing histidine kinase"/>
    <property type="match status" value="1"/>
</dbReference>
<keyword evidence="4" id="KW-0597">Phosphoprotein</keyword>
<dbReference type="SMART" id="SM00387">
    <property type="entry name" value="HATPase_c"/>
    <property type="match status" value="1"/>
</dbReference>
<dbReference type="PROSITE" id="PS50109">
    <property type="entry name" value="HIS_KIN"/>
    <property type="match status" value="1"/>
</dbReference>
<dbReference type="Pfam" id="PF02518">
    <property type="entry name" value="HATPase_c"/>
    <property type="match status" value="1"/>
</dbReference>
<organism evidence="8 9">
    <name type="scientific">Nocardioides nanhaiensis</name>
    <dbReference type="NCBI Taxonomy" id="1476871"/>
    <lineage>
        <taxon>Bacteria</taxon>
        <taxon>Bacillati</taxon>
        <taxon>Actinomycetota</taxon>
        <taxon>Actinomycetes</taxon>
        <taxon>Propionibacteriales</taxon>
        <taxon>Nocardioidaceae</taxon>
        <taxon>Nocardioides</taxon>
    </lineage>
</organism>
<sequence length="594" mass="64105">MSSTEASARYVDMTSWSDAASRETLDLIAASALELVDFRVACISIVLDDLLVAVSVAGDPAAREQLLGSAYPVERLRRELDRAQVWGRFRFLPEERYDARATDAMWVPDLVPLGGEDAWRPLDLLAAPLLDADGGWIGVMSIDLPISGRRPGADQRRLLERYAAQAERAVQLALDRAEIAEQIRLAETARALVRVSAGDASAAQVLREVRGALLEGYRAHALWMLVDDGTGSTFNVRAGLPGHLLATDHPAVRAVDQLSRRLWEEQSVAVIGAEAPTSTPLLGPEDLATVVEQMSERGQATMLVAPLGAGEAYFGMLALTRKPGGRPWSAVESAGALDIGRDLGSAILDARAFERERRLAQELRELDTYKSRLIATVSHEIKTPLMAIASHLEMLDQTDDPLPDPTRSSLEAMDRGTRRLGRVVDDLLTLARLADPVGRGEQAGPVDLVGVVAEVLDEVATRAENHGVALHVDARSGSTDVPGTTRDLRQVVAQLLDNAIGYSRPGGKVSVTVEHPGSHVELTVADRGIGIEQHELPEVFTEFWRSPHPRVRAAVGTGLGLTIVQRVAERWGGAVEISSRPGWGTTVVVRLPAA</sequence>
<keyword evidence="6" id="KW-0902">Two-component regulatory system</keyword>
<reference evidence="9" key="1">
    <citation type="journal article" date="2019" name="Int. J. Syst. Evol. Microbiol.">
        <title>The Global Catalogue of Microorganisms (GCM) 10K type strain sequencing project: providing services to taxonomists for standard genome sequencing and annotation.</title>
        <authorList>
            <consortium name="The Broad Institute Genomics Platform"/>
            <consortium name="The Broad Institute Genome Sequencing Center for Infectious Disease"/>
            <person name="Wu L."/>
            <person name="Ma J."/>
        </authorList>
    </citation>
    <scope>NUCLEOTIDE SEQUENCE [LARGE SCALE GENOMIC DNA]</scope>
    <source>
        <strain evidence="9">JCM 18127</strain>
    </source>
</reference>
<dbReference type="InterPro" id="IPR003661">
    <property type="entry name" value="HisK_dim/P_dom"/>
</dbReference>
<dbReference type="PANTHER" id="PTHR43547:SF2">
    <property type="entry name" value="HYBRID SIGNAL TRANSDUCTION HISTIDINE KINASE C"/>
    <property type="match status" value="1"/>
</dbReference>
<evidence type="ECO:0000259" key="7">
    <source>
        <dbReference type="PROSITE" id="PS50109"/>
    </source>
</evidence>
<comment type="caution">
    <text evidence="8">The sequence shown here is derived from an EMBL/GenBank/DDBJ whole genome shotgun (WGS) entry which is preliminary data.</text>
</comment>
<dbReference type="InterPro" id="IPR005467">
    <property type="entry name" value="His_kinase_dom"/>
</dbReference>
<dbReference type="Gene3D" id="3.30.450.40">
    <property type="match status" value="2"/>
</dbReference>
<dbReference type="EMBL" id="BAABIM010000002">
    <property type="protein sequence ID" value="GAA4685533.1"/>
    <property type="molecule type" value="Genomic_DNA"/>
</dbReference>
<dbReference type="EC" id="2.7.13.3" evidence="3"/>
<dbReference type="InterPro" id="IPR036890">
    <property type="entry name" value="HATPase_C_sf"/>
</dbReference>
<dbReference type="CDD" id="cd00082">
    <property type="entry name" value="HisKA"/>
    <property type="match status" value="1"/>
</dbReference>